<protein>
    <submittedName>
        <fullName evidence="1">Uncharacterized protein</fullName>
    </submittedName>
</protein>
<comment type="caution">
    <text evidence="1">The sequence shown here is derived from an EMBL/GenBank/DDBJ whole genome shotgun (WGS) entry which is preliminary data.</text>
</comment>
<evidence type="ECO:0000313" key="1">
    <source>
        <dbReference type="EMBL" id="KAK1461823.1"/>
    </source>
</evidence>
<reference evidence="1" key="1">
    <citation type="submission" date="2016-11" db="EMBL/GenBank/DDBJ databases">
        <title>The genome sequence of Colletotrichum cuscutae.</title>
        <authorList>
            <person name="Baroncelli R."/>
        </authorList>
    </citation>
    <scope>NUCLEOTIDE SEQUENCE</scope>
    <source>
        <strain evidence="1">IMI 304802</strain>
    </source>
</reference>
<dbReference type="EMBL" id="MPDP01000271">
    <property type="protein sequence ID" value="KAK1461823.1"/>
    <property type="molecule type" value="Genomic_DNA"/>
</dbReference>
<dbReference type="AlphaFoldDB" id="A0AAI9UNL7"/>
<sequence>MPQNGFSCDTNFKLMEFQCGSGISGCAARIRLYLFPKFESSGAILRSFGQRAGDILLIAGA</sequence>
<name>A0AAI9UNL7_9PEZI</name>
<evidence type="ECO:0000313" key="2">
    <source>
        <dbReference type="Proteomes" id="UP001239213"/>
    </source>
</evidence>
<gene>
    <name evidence="1" type="ORF">CCUS01_01413</name>
</gene>
<dbReference type="Proteomes" id="UP001239213">
    <property type="component" value="Unassembled WGS sequence"/>
</dbReference>
<proteinExistence type="predicted"/>
<accession>A0AAI9UNL7</accession>
<organism evidence="1 2">
    <name type="scientific">Colletotrichum cuscutae</name>
    <dbReference type="NCBI Taxonomy" id="1209917"/>
    <lineage>
        <taxon>Eukaryota</taxon>
        <taxon>Fungi</taxon>
        <taxon>Dikarya</taxon>
        <taxon>Ascomycota</taxon>
        <taxon>Pezizomycotina</taxon>
        <taxon>Sordariomycetes</taxon>
        <taxon>Hypocreomycetidae</taxon>
        <taxon>Glomerellales</taxon>
        <taxon>Glomerellaceae</taxon>
        <taxon>Colletotrichum</taxon>
        <taxon>Colletotrichum acutatum species complex</taxon>
    </lineage>
</organism>
<keyword evidence="2" id="KW-1185">Reference proteome</keyword>